<dbReference type="Gene3D" id="1.10.238.20">
    <property type="entry name" value="Pheromone/general odorant binding protein domain"/>
    <property type="match status" value="1"/>
</dbReference>
<dbReference type="AlphaFoldDB" id="A0A6P7H8P4"/>
<dbReference type="GO" id="GO:0005549">
    <property type="term" value="F:odorant binding"/>
    <property type="evidence" value="ECO:0007669"/>
    <property type="project" value="InterPro"/>
</dbReference>
<accession>A0A6P7H8P4</accession>
<feature type="chain" id="PRO_5027862747" evidence="1">
    <location>
        <begin position="18"/>
        <end position="165"/>
    </location>
</feature>
<dbReference type="InParanoid" id="A0A6P7H8P4"/>
<gene>
    <name evidence="2" type="primary">LOC114348597</name>
</gene>
<feature type="signal peptide" evidence="1">
    <location>
        <begin position="1"/>
        <end position="17"/>
    </location>
</feature>
<sequence>MTKLLMVFIAVFVAVLGDTTDEQTRIDTIQKGGNSLKTCETKLGFQIPYILYHKGYKKVKYLETQTKDRIGDVMLCVYNQMGIMTGNGDLIEEKVTKYYENILGENNNYILKKNTTVEVYSRSGLIKKILDTCKPYFYLPGNRKVFDYEFCTHTEIFTKYAVFYI</sequence>
<evidence type="ECO:0000256" key="1">
    <source>
        <dbReference type="SAM" id="SignalP"/>
    </source>
</evidence>
<reference evidence="2" key="1">
    <citation type="submission" date="2025-08" db="UniProtKB">
        <authorList>
            <consortium name="RefSeq"/>
        </authorList>
    </citation>
    <scope>IDENTIFICATION</scope>
    <source>
        <tissue evidence="2">Whole insect</tissue>
    </source>
</reference>
<dbReference type="RefSeq" id="XP_028154962.1">
    <property type="nucleotide sequence ID" value="XM_028299161.1"/>
</dbReference>
<proteinExistence type="predicted"/>
<dbReference type="InterPro" id="IPR036728">
    <property type="entry name" value="PBP_GOBP_sf"/>
</dbReference>
<name>A0A6P7H8P4_DIAVI</name>
<dbReference type="KEGG" id="dvv:114348597"/>
<protein>
    <submittedName>
        <fullName evidence="2">Uncharacterized protein LOC114348597 isoform X1</fullName>
    </submittedName>
</protein>
<evidence type="ECO:0000313" key="2">
    <source>
        <dbReference type="RefSeq" id="XP_028154962.1"/>
    </source>
</evidence>
<organism evidence="2">
    <name type="scientific">Diabrotica virgifera virgifera</name>
    <name type="common">western corn rootworm</name>
    <dbReference type="NCBI Taxonomy" id="50390"/>
    <lineage>
        <taxon>Eukaryota</taxon>
        <taxon>Metazoa</taxon>
        <taxon>Ecdysozoa</taxon>
        <taxon>Arthropoda</taxon>
        <taxon>Hexapoda</taxon>
        <taxon>Insecta</taxon>
        <taxon>Pterygota</taxon>
        <taxon>Neoptera</taxon>
        <taxon>Endopterygota</taxon>
        <taxon>Coleoptera</taxon>
        <taxon>Polyphaga</taxon>
        <taxon>Cucujiformia</taxon>
        <taxon>Chrysomeloidea</taxon>
        <taxon>Chrysomelidae</taxon>
        <taxon>Galerucinae</taxon>
        <taxon>Diabroticina</taxon>
        <taxon>Diabroticites</taxon>
        <taxon>Diabrotica</taxon>
    </lineage>
</organism>
<dbReference type="SUPFAM" id="SSF47565">
    <property type="entry name" value="Insect pheromone/odorant-binding proteins"/>
    <property type="match status" value="1"/>
</dbReference>
<keyword evidence="1" id="KW-0732">Signal</keyword>